<feature type="transmembrane region" description="Helical" evidence="13">
    <location>
        <begin position="278"/>
        <end position="296"/>
    </location>
</feature>
<dbReference type="Gene3D" id="3.30.450.20">
    <property type="entry name" value="PAS domain"/>
    <property type="match status" value="1"/>
</dbReference>
<organism evidence="16 17">
    <name type="scientific">Candidatus Kaiserbacteria bacterium CG10_big_fil_rev_8_21_14_0_10_49_17</name>
    <dbReference type="NCBI Taxonomy" id="1974609"/>
    <lineage>
        <taxon>Bacteria</taxon>
        <taxon>Candidatus Kaiseribacteriota</taxon>
    </lineage>
</organism>
<keyword evidence="5" id="KW-0597">Phosphoprotein</keyword>
<dbReference type="AlphaFoldDB" id="A0A2M6WF78"/>
<dbReference type="SUPFAM" id="SSF55785">
    <property type="entry name" value="PYP-like sensor domain (PAS domain)"/>
    <property type="match status" value="1"/>
</dbReference>
<accession>A0A2M6WF78</accession>
<feature type="transmembrane region" description="Helical" evidence="13">
    <location>
        <begin position="245"/>
        <end position="266"/>
    </location>
</feature>
<dbReference type="InterPro" id="IPR013767">
    <property type="entry name" value="PAS_fold"/>
</dbReference>
<evidence type="ECO:0000256" key="1">
    <source>
        <dbReference type="ARBA" id="ARBA00000085"/>
    </source>
</evidence>
<comment type="catalytic activity">
    <reaction evidence="1">
        <text>ATP + protein L-histidine = ADP + protein N-phospho-L-histidine.</text>
        <dbReference type="EC" id="2.7.13.3"/>
    </reaction>
</comment>
<feature type="transmembrane region" description="Helical" evidence="13">
    <location>
        <begin position="152"/>
        <end position="175"/>
    </location>
</feature>
<evidence type="ECO:0000256" key="11">
    <source>
        <dbReference type="ARBA" id="ARBA00023136"/>
    </source>
</evidence>
<dbReference type="InterPro" id="IPR036097">
    <property type="entry name" value="HisK_dim/P_sf"/>
</dbReference>
<dbReference type="Gene3D" id="1.10.287.130">
    <property type="match status" value="1"/>
</dbReference>
<evidence type="ECO:0000256" key="7">
    <source>
        <dbReference type="ARBA" id="ARBA00022741"/>
    </source>
</evidence>
<keyword evidence="4" id="KW-1003">Cell membrane</keyword>
<sequence>MSFLNLTPADIQAISFGFLFFVLAIAFFFLVTTAYRDPIARRYATLALFGGLINLFAFLYSTTDDLWLALLYRTVSQAFSIPFIAALILFSIVVYEKFKPANKVMRDIAYALVAIDALFLLPFLSDITGTNYLIGKLTESPAIQLTPEAGPYLIYFIGFFVVAVLFSFFVMFLLWRTGKSKEARIMGLLMILALEIPVMTRLAGYGPWYGYGANDYVSLFVTFLTGPIFAFGVTYAILRHQLFNIRLIATQVFIFALWGLLFFRVLLAPTLTDALPDIALLVATIVLGIFLIRSVLHEVTQREELERVSANLRDLNETLEEKVAERTGELADEKIHVETIIENLPVGIIELSAGEVIERINSTAEILLGITREEVTGKKVAEWGKEKAYQSLAAALSAKPKEERESAAEPLPASGSAELTITYPHEREIQVQRLPFKLGTRKGELVLIRDVTREKAIERSKNEFITIAAHQLRTPVSGLRWVFNILRSGELGKLNKDQKEVVESGDARAAEMVQLVNDFLNVARISDERFDYQFSKGDIHPLVESVRNGFAGVAEQKGVKFSATVDADVPEFMFDPEKISILLNNLVDNAIKYTQKGGMVSLSVSKEKGGIGISVTDSGIGIPKEEQKRLFEKFFRSRKATQMFTDGSGLGLFITKSVVDNHNGTIVVHSEEGVGTTFSVTLPLNPNGKPE</sequence>
<dbReference type="InterPro" id="IPR036890">
    <property type="entry name" value="HATPase_C_sf"/>
</dbReference>
<dbReference type="CDD" id="cd00082">
    <property type="entry name" value="HisKA"/>
    <property type="match status" value="1"/>
</dbReference>
<feature type="transmembrane region" description="Helical" evidence="13">
    <location>
        <begin position="187"/>
        <end position="204"/>
    </location>
</feature>
<comment type="caution">
    <text evidence="16">The sequence shown here is derived from an EMBL/GenBank/DDBJ whole genome shotgun (WGS) entry which is preliminary data.</text>
</comment>
<evidence type="ECO:0000256" key="5">
    <source>
        <dbReference type="ARBA" id="ARBA00022553"/>
    </source>
</evidence>
<evidence type="ECO:0000256" key="4">
    <source>
        <dbReference type="ARBA" id="ARBA00022475"/>
    </source>
</evidence>
<dbReference type="PROSITE" id="PS50109">
    <property type="entry name" value="HIS_KIN"/>
    <property type="match status" value="1"/>
</dbReference>
<feature type="transmembrane region" description="Helical" evidence="13">
    <location>
        <begin position="75"/>
        <end position="95"/>
    </location>
</feature>
<dbReference type="CDD" id="cd00075">
    <property type="entry name" value="HATPase"/>
    <property type="match status" value="1"/>
</dbReference>
<keyword evidence="10" id="KW-0902">Two-component regulatory system</keyword>
<dbReference type="NCBIfam" id="TIGR00229">
    <property type="entry name" value="sensory_box"/>
    <property type="match status" value="1"/>
</dbReference>
<dbReference type="FunFam" id="3.30.565.10:FF:000023">
    <property type="entry name" value="PAS domain-containing sensor histidine kinase"/>
    <property type="match status" value="1"/>
</dbReference>
<dbReference type="SUPFAM" id="SSF55874">
    <property type="entry name" value="ATPase domain of HSP90 chaperone/DNA topoisomerase II/histidine kinase"/>
    <property type="match status" value="1"/>
</dbReference>
<dbReference type="InterPro" id="IPR000014">
    <property type="entry name" value="PAS"/>
</dbReference>
<evidence type="ECO:0000256" key="9">
    <source>
        <dbReference type="ARBA" id="ARBA00022840"/>
    </source>
</evidence>
<feature type="transmembrane region" description="Helical" evidence="13">
    <location>
        <begin position="107"/>
        <end position="125"/>
    </location>
</feature>
<feature type="domain" description="PAS" evidence="15">
    <location>
        <begin position="333"/>
        <end position="378"/>
    </location>
</feature>
<dbReference type="PANTHER" id="PTHR43547:SF2">
    <property type="entry name" value="HYBRID SIGNAL TRANSDUCTION HISTIDINE KINASE C"/>
    <property type="match status" value="1"/>
</dbReference>
<dbReference type="GO" id="GO:0005524">
    <property type="term" value="F:ATP binding"/>
    <property type="evidence" value="ECO:0007669"/>
    <property type="project" value="UniProtKB-KW"/>
</dbReference>
<dbReference type="EMBL" id="PFBJ01000003">
    <property type="protein sequence ID" value="PIT91452.1"/>
    <property type="molecule type" value="Genomic_DNA"/>
</dbReference>
<dbReference type="Pfam" id="PF02518">
    <property type="entry name" value="HATPase_c"/>
    <property type="match status" value="1"/>
</dbReference>
<feature type="domain" description="Histidine kinase" evidence="14">
    <location>
        <begin position="467"/>
        <end position="686"/>
    </location>
</feature>
<keyword evidence="9" id="KW-0067">ATP-binding</keyword>
<dbReference type="InterPro" id="IPR003594">
    <property type="entry name" value="HATPase_dom"/>
</dbReference>
<dbReference type="InterPro" id="IPR004358">
    <property type="entry name" value="Sig_transdc_His_kin-like_C"/>
</dbReference>
<keyword evidence="6" id="KW-0808">Transferase</keyword>
<keyword evidence="8" id="KW-0418">Kinase</keyword>
<comment type="subcellular location">
    <subcellularLocation>
        <location evidence="2">Cell membrane</location>
    </subcellularLocation>
</comment>
<evidence type="ECO:0000256" key="8">
    <source>
        <dbReference type="ARBA" id="ARBA00022777"/>
    </source>
</evidence>
<evidence type="ECO:0000256" key="12">
    <source>
        <dbReference type="SAM" id="Coils"/>
    </source>
</evidence>
<feature type="transmembrane region" description="Helical" evidence="13">
    <location>
        <begin position="43"/>
        <end position="63"/>
    </location>
</feature>
<proteinExistence type="predicted"/>
<dbReference type="Gene3D" id="3.30.565.10">
    <property type="entry name" value="Histidine kinase-like ATPase, C-terminal domain"/>
    <property type="match status" value="1"/>
</dbReference>
<protein>
    <recommendedName>
        <fullName evidence="3">histidine kinase</fullName>
        <ecNumber evidence="3">2.7.13.3</ecNumber>
    </recommendedName>
</protein>
<dbReference type="SMART" id="SM00091">
    <property type="entry name" value="PAS"/>
    <property type="match status" value="1"/>
</dbReference>
<dbReference type="PANTHER" id="PTHR43547">
    <property type="entry name" value="TWO-COMPONENT HISTIDINE KINASE"/>
    <property type="match status" value="1"/>
</dbReference>
<dbReference type="GO" id="GO:0005886">
    <property type="term" value="C:plasma membrane"/>
    <property type="evidence" value="ECO:0007669"/>
    <property type="project" value="UniProtKB-SubCell"/>
</dbReference>
<evidence type="ECO:0000256" key="2">
    <source>
        <dbReference type="ARBA" id="ARBA00004236"/>
    </source>
</evidence>
<dbReference type="Pfam" id="PF00989">
    <property type="entry name" value="PAS"/>
    <property type="match status" value="1"/>
</dbReference>
<evidence type="ECO:0000256" key="6">
    <source>
        <dbReference type="ARBA" id="ARBA00022679"/>
    </source>
</evidence>
<keyword evidence="7" id="KW-0547">Nucleotide-binding</keyword>
<dbReference type="GO" id="GO:0000155">
    <property type="term" value="F:phosphorelay sensor kinase activity"/>
    <property type="evidence" value="ECO:0007669"/>
    <property type="project" value="InterPro"/>
</dbReference>
<evidence type="ECO:0000313" key="17">
    <source>
        <dbReference type="Proteomes" id="UP000228809"/>
    </source>
</evidence>
<dbReference type="SUPFAM" id="SSF47384">
    <property type="entry name" value="Homodimeric domain of signal transducing histidine kinase"/>
    <property type="match status" value="1"/>
</dbReference>
<name>A0A2M6WF78_9BACT</name>
<dbReference type="EC" id="2.7.13.3" evidence="3"/>
<evidence type="ECO:0000256" key="13">
    <source>
        <dbReference type="SAM" id="Phobius"/>
    </source>
</evidence>
<dbReference type="PRINTS" id="PR00344">
    <property type="entry name" value="BCTRLSENSOR"/>
</dbReference>
<keyword evidence="12" id="KW-0175">Coiled coil</keyword>
<dbReference type="InterPro" id="IPR035965">
    <property type="entry name" value="PAS-like_dom_sf"/>
</dbReference>
<keyword evidence="13" id="KW-0812">Transmembrane</keyword>
<feature type="coiled-coil region" evidence="12">
    <location>
        <begin position="298"/>
        <end position="325"/>
    </location>
</feature>
<dbReference type="InterPro" id="IPR003661">
    <property type="entry name" value="HisK_dim/P_dom"/>
</dbReference>
<reference evidence="17" key="1">
    <citation type="submission" date="2017-09" db="EMBL/GenBank/DDBJ databases">
        <title>Depth-based differentiation of microbial function through sediment-hosted aquifers and enrichment of novel symbionts in the deep terrestrial subsurface.</title>
        <authorList>
            <person name="Probst A.J."/>
            <person name="Ladd B."/>
            <person name="Jarett J.K."/>
            <person name="Geller-Mcgrath D.E."/>
            <person name="Sieber C.M.K."/>
            <person name="Emerson J.B."/>
            <person name="Anantharaman K."/>
            <person name="Thomas B.C."/>
            <person name="Malmstrom R."/>
            <person name="Stieglmeier M."/>
            <person name="Klingl A."/>
            <person name="Woyke T."/>
            <person name="Ryan C.M."/>
            <person name="Banfield J.F."/>
        </authorList>
    </citation>
    <scope>NUCLEOTIDE SEQUENCE [LARGE SCALE GENOMIC DNA]</scope>
</reference>
<evidence type="ECO:0000313" key="16">
    <source>
        <dbReference type="EMBL" id="PIT91452.1"/>
    </source>
</evidence>
<evidence type="ECO:0000256" key="3">
    <source>
        <dbReference type="ARBA" id="ARBA00012438"/>
    </source>
</evidence>
<keyword evidence="11 13" id="KW-0472">Membrane</keyword>
<keyword evidence="13" id="KW-1133">Transmembrane helix</keyword>
<dbReference type="SMART" id="SM00387">
    <property type="entry name" value="HATPase_c"/>
    <property type="match status" value="1"/>
</dbReference>
<evidence type="ECO:0000259" key="15">
    <source>
        <dbReference type="PROSITE" id="PS50112"/>
    </source>
</evidence>
<dbReference type="GO" id="GO:0006355">
    <property type="term" value="P:regulation of DNA-templated transcription"/>
    <property type="evidence" value="ECO:0007669"/>
    <property type="project" value="InterPro"/>
</dbReference>
<dbReference type="PROSITE" id="PS50112">
    <property type="entry name" value="PAS"/>
    <property type="match status" value="1"/>
</dbReference>
<feature type="transmembrane region" description="Helical" evidence="13">
    <location>
        <begin position="12"/>
        <end position="31"/>
    </location>
</feature>
<dbReference type="SMART" id="SM00388">
    <property type="entry name" value="HisKA"/>
    <property type="match status" value="1"/>
</dbReference>
<dbReference type="InterPro" id="IPR005467">
    <property type="entry name" value="His_kinase_dom"/>
</dbReference>
<evidence type="ECO:0000256" key="10">
    <source>
        <dbReference type="ARBA" id="ARBA00023012"/>
    </source>
</evidence>
<feature type="transmembrane region" description="Helical" evidence="13">
    <location>
        <begin position="216"/>
        <end position="238"/>
    </location>
</feature>
<evidence type="ECO:0000259" key="14">
    <source>
        <dbReference type="PROSITE" id="PS50109"/>
    </source>
</evidence>
<dbReference type="Proteomes" id="UP000228809">
    <property type="component" value="Unassembled WGS sequence"/>
</dbReference>
<dbReference type="Pfam" id="PF00512">
    <property type="entry name" value="HisKA"/>
    <property type="match status" value="1"/>
</dbReference>
<gene>
    <name evidence="16" type="ORF">COU17_00475</name>
</gene>